<dbReference type="GO" id="GO:0003700">
    <property type="term" value="F:DNA-binding transcription factor activity"/>
    <property type="evidence" value="ECO:0007669"/>
    <property type="project" value="TreeGrafter"/>
</dbReference>
<gene>
    <name evidence="3" type="ORF">VO63_18965</name>
</gene>
<evidence type="ECO:0000256" key="1">
    <source>
        <dbReference type="ARBA" id="ARBA00023125"/>
    </source>
</evidence>
<dbReference type="PANTHER" id="PTHR46797">
    <property type="entry name" value="HTH-TYPE TRANSCRIPTIONAL REGULATOR"/>
    <property type="match status" value="1"/>
</dbReference>
<dbReference type="Proteomes" id="UP000265325">
    <property type="component" value="Unassembled WGS sequence"/>
</dbReference>
<evidence type="ECO:0000313" key="3">
    <source>
        <dbReference type="EMBL" id="KKZ72270.1"/>
    </source>
</evidence>
<dbReference type="InterPro" id="IPR050807">
    <property type="entry name" value="TransReg_Diox_bact_type"/>
</dbReference>
<dbReference type="CDD" id="cd00093">
    <property type="entry name" value="HTH_XRE"/>
    <property type="match status" value="1"/>
</dbReference>
<dbReference type="EMBL" id="LAQS01000028">
    <property type="protein sequence ID" value="KKZ72270.1"/>
    <property type="molecule type" value="Genomic_DNA"/>
</dbReference>
<dbReference type="InterPro" id="IPR001387">
    <property type="entry name" value="Cro/C1-type_HTH"/>
</dbReference>
<dbReference type="GO" id="GO:0003677">
    <property type="term" value="F:DNA binding"/>
    <property type="evidence" value="ECO:0007669"/>
    <property type="project" value="UniProtKB-KW"/>
</dbReference>
<dbReference type="OrthoDB" id="3197212at2"/>
<name>A0A2P2GL82_STREW</name>
<proteinExistence type="predicted"/>
<dbReference type="InterPro" id="IPR010982">
    <property type="entry name" value="Lambda_DNA-bd_dom_sf"/>
</dbReference>
<feature type="domain" description="HTH cro/C1-type" evidence="2">
    <location>
        <begin position="22"/>
        <end position="76"/>
    </location>
</feature>
<dbReference type="Gene3D" id="1.10.260.40">
    <property type="entry name" value="lambda repressor-like DNA-binding domains"/>
    <property type="match status" value="1"/>
</dbReference>
<keyword evidence="1" id="KW-0238">DNA-binding</keyword>
<comment type="caution">
    <text evidence="3">The sequence shown here is derived from an EMBL/GenBank/DDBJ whole genome shotgun (WGS) entry which is preliminary data.</text>
</comment>
<dbReference type="AlphaFoldDB" id="A0A2P2GL82"/>
<dbReference type="PROSITE" id="PS50943">
    <property type="entry name" value="HTH_CROC1"/>
    <property type="match status" value="1"/>
</dbReference>
<dbReference type="SMART" id="SM00530">
    <property type="entry name" value="HTH_XRE"/>
    <property type="match status" value="1"/>
</dbReference>
<dbReference type="GO" id="GO:0005829">
    <property type="term" value="C:cytosol"/>
    <property type="evidence" value="ECO:0007669"/>
    <property type="project" value="TreeGrafter"/>
</dbReference>
<protein>
    <recommendedName>
        <fullName evidence="2">HTH cro/C1-type domain-containing protein</fullName>
    </recommendedName>
</protein>
<reference evidence="3 4" key="1">
    <citation type="submission" date="2015-05" db="EMBL/GenBank/DDBJ databases">
        <title>Draft Genome assembly of Streptomyces showdoensis.</title>
        <authorList>
            <person name="Thapa K.K."/>
            <person name="Metsa-Ketela M."/>
        </authorList>
    </citation>
    <scope>NUCLEOTIDE SEQUENCE [LARGE SCALE GENOMIC DNA]</scope>
    <source>
        <strain evidence="3 4">ATCC 15227</strain>
    </source>
</reference>
<dbReference type="PANTHER" id="PTHR46797:SF1">
    <property type="entry name" value="METHYLPHOSPHONATE SYNTHASE"/>
    <property type="match status" value="1"/>
</dbReference>
<evidence type="ECO:0000259" key="2">
    <source>
        <dbReference type="PROSITE" id="PS50943"/>
    </source>
</evidence>
<organism evidence="3 4">
    <name type="scientific">Streptomyces showdoensis</name>
    <dbReference type="NCBI Taxonomy" id="68268"/>
    <lineage>
        <taxon>Bacteria</taxon>
        <taxon>Bacillati</taxon>
        <taxon>Actinomycetota</taxon>
        <taxon>Actinomycetes</taxon>
        <taxon>Kitasatosporales</taxon>
        <taxon>Streptomycetaceae</taxon>
        <taxon>Streptomyces</taxon>
    </lineage>
</organism>
<evidence type="ECO:0000313" key="4">
    <source>
        <dbReference type="Proteomes" id="UP000265325"/>
    </source>
</evidence>
<accession>A0A2P2GL82</accession>
<keyword evidence="4" id="KW-1185">Reference proteome</keyword>
<dbReference type="RefSeq" id="WP_046909033.1">
    <property type="nucleotide sequence ID" value="NZ_BAAAXG010000026.1"/>
</dbReference>
<sequence length="78" mass="8743">MPRSTGSPPWVVDNRRRVGEQIRAARLRAQLTQEAVANRCEMERPNYVRIERGQASATLDTLFLIANALGVPLADLVR</sequence>
<dbReference type="SUPFAM" id="SSF47413">
    <property type="entry name" value="lambda repressor-like DNA-binding domains"/>
    <property type="match status" value="1"/>
</dbReference>
<dbReference type="Pfam" id="PF01381">
    <property type="entry name" value="HTH_3"/>
    <property type="match status" value="1"/>
</dbReference>